<dbReference type="NCBIfam" id="TIGR00069">
    <property type="entry name" value="hisD"/>
    <property type="match status" value="1"/>
</dbReference>
<evidence type="ECO:0000256" key="10">
    <source>
        <dbReference type="ARBA" id="ARBA00049489"/>
    </source>
</evidence>
<feature type="binding site" evidence="11 14">
    <location>
        <position position="185"/>
    </location>
    <ligand>
        <name>NAD(+)</name>
        <dbReference type="ChEBI" id="CHEBI:57540"/>
    </ligand>
</feature>
<evidence type="ECO:0000256" key="17">
    <source>
        <dbReference type="RuleBase" id="RU004175"/>
    </source>
</evidence>
<evidence type="ECO:0000256" key="14">
    <source>
        <dbReference type="PIRSR" id="PIRSR000099-2"/>
    </source>
</evidence>
<evidence type="ECO:0000256" key="3">
    <source>
        <dbReference type="ARBA" id="ARBA00012965"/>
    </source>
</evidence>
<keyword evidence="9 11" id="KW-0368">Histidine biosynthesis</keyword>
<dbReference type="PIRSF" id="PIRSF000099">
    <property type="entry name" value="Histidinol_dh"/>
    <property type="match status" value="1"/>
</dbReference>
<feature type="active site" description="Proton acceptor" evidence="11 13">
    <location>
        <position position="324"/>
    </location>
</feature>
<comment type="pathway">
    <text evidence="1 11">Amino-acid biosynthesis; L-histidine biosynthesis; L-histidine from 5-phospho-alpha-D-ribose 1-diphosphate: step 9/9.</text>
</comment>
<feature type="active site" description="Proton acceptor" evidence="11 13">
    <location>
        <position position="323"/>
    </location>
</feature>
<feature type="binding site" evidence="11 14">
    <location>
        <position position="127"/>
    </location>
    <ligand>
        <name>NAD(+)</name>
        <dbReference type="ChEBI" id="CHEBI:57540"/>
    </ligand>
</feature>
<evidence type="ECO:0000256" key="2">
    <source>
        <dbReference type="ARBA" id="ARBA00010178"/>
    </source>
</evidence>
<comment type="function">
    <text evidence="11">Catalyzes the sequential NAD-dependent oxidations of L-histidinol to L-histidinaldehyde and then to L-histidine.</text>
</comment>
<dbReference type="GO" id="GO:0000105">
    <property type="term" value="P:L-histidine biosynthetic process"/>
    <property type="evidence" value="ECO:0007669"/>
    <property type="project" value="UniProtKB-UniRule"/>
</dbReference>
<dbReference type="PRINTS" id="PR00083">
    <property type="entry name" value="HOLDHDRGNASE"/>
</dbReference>
<dbReference type="FunFam" id="3.40.50.1980:FF:000001">
    <property type="entry name" value="Histidinol dehydrogenase"/>
    <property type="match status" value="1"/>
</dbReference>
<dbReference type="PANTHER" id="PTHR21256:SF2">
    <property type="entry name" value="HISTIDINE BIOSYNTHESIS TRIFUNCTIONAL PROTEIN"/>
    <property type="match status" value="1"/>
</dbReference>
<evidence type="ECO:0000256" key="12">
    <source>
        <dbReference type="PIRNR" id="PIRNR000099"/>
    </source>
</evidence>
<evidence type="ECO:0000313" key="19">
    <source>
        <dbReference type="Proteomes" id="UP001164748"/>
    </source>
</evidence>
<dbReference type="GO" id="GO:0051287">
    <property type="term" value="F:NAD binding"/>
    <property type="evidence" value="ECO:0007669"/>
    <property type="project" value="InterPro"/>
</dbReference>
<dbReference type="EC" id="1.1.1.23" evidence="3 11"/>
<dbReference type="GO" id="GO:0004399">
    <property type="term" value="F:histidinol dehydrogenase activity"/>
    <property type="evidence" value="ECO:0007669"/>
    <property type="project" value="UniProtKB-UniRule"/>
</dbReference>
<evidence type="ECO:0000256" key="5">
    <source>
        <dbReference type="ARBA" id="ARBA00022723"/>
    </source>
</evidence>
<evidence type="ECO:0000256" key="4">
    <source>
        <dbReference type="ARBA" id="ARBA00022605"/>
    </source>
</evidence>
<evidence type="ECO:0000256" key="9">
    <source>
        <dbReference type="ARBA" id="ARBA00023102"/>
    </source>
</evidence>
<feature type="binding site" evidence="11 16">
    <location>
        <position position="259"/>
    </location>
    <ligand>
        <name>Zn(2+)</name>
        <dbReference type="ChEBI" id="CHEBI:29105"/>
    </ligand>
</feature>
<organism evidence="18 19">
    <name type="scientific">Salinivibrio kushneri</name>
    <dbReference type="NCBI Taxonomy" id="1908198"/>
    <lineage>
        <taxon>Bacteria</taxon>
        <taxon>Pseudomonadati</taxon>
        <taxon>Pseudomonadota</taxon>
        <taxon>Gammaproteobacteria</taxon>
        <taxon>Vibrionales</taxon>
        <taxon>Vibrionaceae</taxon>
        <taxon>Salinivibrio</taxon>
    </lineage>
</organism>
<dbReference type="AlphaFoldDB" id="A0AA47KJB7"/>
<comment type="similarity">
    <text evidence="2 11 12 17">Belongs to the histidinol dehydrogenase family.</text>
</comment>
<accession>A0AA47KJB7</accession>
<feature type="binding site" evidence="11 15">
    <location>
        <position position="357"/>
    </location>
    <ligand>
        <name>substrate</name>
    </ligand>
</feature>
<evidence type="ECO:0000256" key="16">
    <source>
        <dbReference type="PIRSR" id="PIRSR000099-4"/>
    </source>
</evidence>
<evidence type="ECO:0000256" key="1">
    <source>
        <dbReference type="ARBA" id="ARBA00004940"/>
    </source>
</evidence>
<dbReference type="PROSITE" id="PS00611">
    <property type="entry name" value="HISOL_DEHYDROGENASE"/>
    <property type="match status" value="1"/>
</dbReference>
<keyword evidence="8 11" id="KW-0520">NAD</keyword>
<protein>
    <recommendedName>
        <fullName evidence="3 11">Histidinol dehydrogenase</fullName>
        <shortName evidence="11">HDH</shortName>
        <ecNumber evidence="3 11">1.1.1.23</ecNumber>
    </recommendedName>
</protein>
<keyword evidence="5 11" id="KW-0479">Metal-binding</keyword>
<evidence type="ECO:0000256" key="11">
    <source>
        <dbReference type="HAMAP-Rule" id="MF_01024"/>
    </source>
</evidence>
<feature type="binding site" evidence="11 15">
    <location>
        <position position="256"/>
    </location>
    <ligand>
        <name>substrate</name>
    </ligand>
</feature>
<dbReference type="SUPFAM" id="SSF53720">
    <property type="entry name" value="ALDH-like"/>
    <property type="match status" value="1"/>
</dbReference>
<dbReference type="CDD" id="cd06572">
    <property type="entry name" value="Histidinol_dh"/>
    <property type="match status" value="1"/>
</dbReference>
<sequence>MRTVVWKSLGESQKEGLMRRPAITTGAQTQASVAEIIADVRERGDDSLKTLTQKFDGVELDSVKLDKATLADAETRLGEDIKLSLRQAYDNISTFHRAQKAQPLKVETMPGVVCESITRPINRVGLYIPGGSAPLPSTVLMLGVPAQIAGCRKVVLCTPPPVADEILYCAKLCEIDEIYTLGGAQAVAAMAFGTQSVTKVDKIFGPGNAYVTEAKRQVSLAANGAAMDMPAGPSEVLVIADAGADPDFVAADLLSQAEHGPDSQVVLVTPAPEMAEKVADAVQQQLTTLSRADIAKQALGSSVIIIADTLTQCVSISNRYGPEHLIVQTQQPRDLLPLLDNAGSIFLGAYSPESVGDYASGTNHVLPTYGYTRTYSSLGLADFTKRMTVQELSDTGLQTLGPTVMRIAEAEGLDAHRQAVEIRLTKLQQTQASEDSLA</sequence>
<proteinExistence type="inferred from homology"/>
<comment type="catalytic activity">
    <reaction evidence="10 11">
        <text>L-histidinol + 2 NAD(+) + H2O = L-histidine + 2 NADH + 3 H(+)</text>
        <dbReference type="Rhea" id="RHEA:20641"/>
        <dbReference type="ChEBI" id="CHEBI:15377"/>
        <dbReference type="ChEBI" id="CHEBI:15378"/>
        <dbReference type="ChEBI" id="CHEBI:57540"/>
        <dbReference type="ChEBI" id="CHEBI:57595"/>
        <dbReference type="ChEBI" id="CHEBI:57699"/>
        <dbReference type="ChEBI" id="CHEBI:57945"/>
        <dbReference type="EC" id="1.1.1.23"/>
    </reaction>
</comment>
<dbReference type="Gene3D" id="1.20.5.1300">
    <property type="match status" value="1"/>
</dbReference>
<dbReference type="Gene3D" id="3.40.50.1980">
    <property type="entry name" value="Nitrogenase molybdenum iron protein domain"/>
    <property type="match status" value="2"/>
</dbReference>
<evidence type="ECO:0000256" key="7">
    <source>
        <dbReference type="ARBA" id="ARBA00023002"/>
    </source>
</evidence>
<reference evidence="18" key="1">
    <citation type="submission" date="2022-09" db="EMBL/GenBank/DDBJ databases">
        <authorList>
            <person name="Li Z.-J."/>
        </authorList>
    </citation>
    <scope>NUCLEOTIDE SEQUENCE</scope>
    <source>
        <strain evidence="18">TGB11</strain>
    </source>
</reference>
<keyword evidence="7 11" id="KW-0560">Oxidoreductase</keyword>
<feature type="binding site" evidence="11 15">
    <location>
        <position position="324"/>
    </location>
    <ligand>
        <name>substrate</name>
    </ligand>
</feature>
<gene>
    <name evidence="11 18" type="primary">hisD</name>
    <name evidence="18" type="ORF">N8M53_08780</name>
</gene>
<dbReference type="RefSeq" id="WP_269578501.1">
    <property type="nucleotide sequence ID" value="NZ_CP114588.1"/>
</dbReference>
<evidence type="ECO:0000256" key="6">
    <source>
        <dbReference type="ARBA" id="ARBA00022833"/>
    </source>
</evidence>
<feature type="binding site" evidence="11 14">
    <location>
        <position position="208"/>
    </location>
    <ligand>
        <name>NAD(+)</name>
        <dbReference type="ChEBI" id="CHEBI:57540"/>
    </ligand>
</feature>
<keyword evidence="4 11" id="KW-0028">Amino-acid biosynthesis</keyword>
<feature type="binding site" evidence="11 15">
    <location>
        <position position="234"/>
    </location>
    <ligand>
        <name>substrate</name>
    </ligand>
</feature>
<dbReference type="Pfam" id="PF00815">
    <property type="entry name" value="Histidinol_dh"/>
    <property type="match status" value="1"/>
</dbReference>
<keyword evidence="6 11" id="KW-0862">Zinc</keyword>
<dbReference type="InterPro" id="IPR001692">
    <property type="entry name" value="Histidinol_DH_CS"/>
</dbReference>
<feature type="binding site" evidence="11 16">
    <location>
        <position position="357"/>
    </location>
    <ligand>
        <name>Zn(2+)</name>
        <dbReference type="ChEBI" id="CHEBI:29105"/>
    </ligand>
</feature>
<evidence type="ECO:0000256" key="15">
    <source>
        <dbReference type="PIRSR" id="PIRSR000099-3"/>
    </source>
</evidence>
<dbReference type="InterPro" id="IPR016161">
    <property type="entry name" value="Ald_DH/histidinol_DH"/>
</dbReference>
<feature type="binding site" evidence="11 16">
    <location>
        <position position="256"/>
    </location>
    <ligand>
        <name>Zn(2+)</name>
        <dbReference type="ChEBI" id="CHEBI:29105"/>
    </ligand>
</feature>
<name>A0AA47KJB7_9GAMM</name>
<comment type="cofactor">
    <cofactor evidence="11 16">
        <name>Zn(2+)</name>
        <dbReference type="ChEBI" id="CHEBI:29105"/>
    </cofactor>
    <text evidence="11 16">Binds 1 zinc ion per subunit.</text>
</comment>
<evidence type="ECO:0000256" key="8">
    <source>
        <dbReference type="ARBA" id="ARBA00023027"/>
    </source>
</evidence>
<feature type="binding site" evidence="11 15">
    <location>
        <position position="411"/>
    </location>
    <ligand>
        <name>substrate</name>
    </ligand>
</feature>
<dbReference type="Proteomes" id="UP001164748">
    <property type="component" value="Chromosome"/>
</dbReference>
<dbReference type="InterPro" id="IPR022695">
    <property type="entry name" value="Histidinol_DH_monofunct"/>
</dbReference>
<evidence type="ECO:0000313" key="18">
    <source>
        <dbReference type="EMBL" id="WBA07929.1"/>
    </source>
</evidence>
<evidence type="ECO:0000256" key="13">
    <source>
        <dbReference type="PIRSR" id="PIRSR000099-1"/>
    </source>
</evidence>
<dbReference type="EMBL" id="CP114588">
    <property type="protein sequence ID" value="WBA07929.1"/>
    <property type="molecule type" value="Genomic_DNA"/>
</dbReference>
<dbReference type="GO" id="GO:0005829">
    <property type="term" value="C:cytosol"/>
    <property type="evidence" value="ECO:0007669"/>
    <property type="project" value="TreeGrafter"/>
</dbReference>
<feature type="binding site" evidence="11 15">
    <location>
        <position position="416"/>
    </location>
    <ligand>
        <name>substrate</name>
    </ligand>
</feature>
<feature type="binding site" evidence="11 16">
    <location>
        <position position="416"/>
    </location>
    <ligand>
        <name>Zn(2+)</name>
        <dbReference type="ChEBI" id="CHEBI:29105"/>
    </ligand>
</feature>
<dbReference type="GO" id="GO:0008270">
    <property type="term" value="F:zinc ion binding"/>
    <property type="evidence" value="ECO:0007669"/>
    <property type="project" value="UniProtKB-UniRule"/>
</dbReference>
<dbReference type="PANTHER" id="PTHR21256">
    <property type="entry name" value="HISTIDINOL DEHYDROGENASE HDH"/>
    <property type="match status" value="1"/>
</dbReference>
<feature type="binding site" evidence="11 15">
    <location>
        <position position="259"/>
    </location>
    <ligand>
        <name>substrate</name>
    </ligand>
</feature>
<dbReference type="FunFam" id="1.20.5.1300:FF:000002">
    <property type="entry name" value="Histidinol dehydrogenase, chloroplastic"/>
    <property type="match status" value="1"/>
</dbReference>
<dbReference type="HAMAP" id="MF_01024">
    <property type="entry name" value="HisD"/>
    <property type="match status" value="1"/>
</dbReference>
<dbReference type="InterPro" id="IPR012131">
    <property type="entry name" value="Hstdl_DH"/>
</dbReference>